<accession>A0A6A7A3Z6</accession>
<dbReference type="Proteomes" id="UP000799424">
    <property type="component" value="Unassembled WGS sequence"/>
</dbReference>
<gene>
    <name evidence="1" type="ORF">CC86DRAFT_211606</name>
</gene>
<evidence type="ECO:0000313" key="2">
    <source>
        <dbReference type="Proteomes" id="UP000799424"/>
    </source>
</evidence>
<reference evidence="1" key="1">
    <citation type="journal article" date="2020" name="Stud. Mycol.">
        <title>101 Dothideomycetes genomes: a test case for predicting lifestyles and emergence of pathogens.</title>
        <authorList>
            <person name="Haridas S."/>
            <person name="Albert R."/>
            <person name="Binder M."/>
            <person name="Bloem J."/>
            <person name="Labutti K."/>
            <person name="Salamov A."/>
            <person name="Andreopoulos B."/>
            <person name="Baker S."/>
            <person name="Barry K."/>
            <person name="Bills G."/>
            <person name="Bluhm B."/>
            <person name="Cannon C."/>
            <person name="Castanera R."/>
            <person name="Culley D."/>
            <person name="Daum C."/>
            <person name="Ezra D."/>
            <person name="Gonzalez J."/>
            <person name="Henrissat B."/>
            <person name="Kuo A."/>
            <person name="Liang C."/>
            <person name="Lipzen A."/>
            <person name="Lutzoni F."/>
            <person name="Magnuson J."/>
            <person name="Mondo S."/>
            <person name="Nolan M."/>
            <person name="Ohm R."/>
            <person name="Pangilinan J."/>
            <person name="Park H.-J."/>
            <person name="Ramirez L."/>
            <person name="Alfaro M."/>
            <person name="Sun H."/>
            <person name="Tritt A."/>
            <person name="Yoshinaga Y."/>
            <person name="Zwiers L.-H."/>
            <person name="Turgeon B."/>
            <person name="Goodwin S."/>
            <person name="Spatafora J."/>
            <person name="Crous P."/>
            <person name="Grigoriev I."/>
        </authorList>
    </citation>
    <scope>NUCLEOTIDE SEQUENCE</scope>
    <source>
        <strain evidence="1">CBS 113818</strain>
    </source>
</reference>
<keyword evidence="2" id="KW-1185">Reference proteome</keyword>
<organism evidence="1 2">
    <name type="scientific">Ophiobolus disseminans</name>
    <dbReference type="NCBI Taxonomy" id="1469910"/>
    <lineage>
        <taxon>Eukaryota</taxon>
        <taxon>Fungi</taxon>
        <taxon>Dikarya</taxon>
        <taxon>Ascomycota</taxon>
        <taxon>Pezizomycotina</taxon>
        <taxon>Dothideomycetes</taxon>
        <taxon>Pleosporomycetidae</taxon>
        <taxon>Pleosporales</taxon>
        <taxon>Pleosporineae</taxon>
        <taxon>Phaeosphaeriaceae</taxon>
        <taxon>Ophiobolus</taxon>
    </lineage>
</organism>
<proteinExistence type="predicted"/>
<dbReference type="EMBL" id="MU006224">
    <property type="protein sequence ID" value="KAF2827479.1"/>
    <property type="molecule type" value="Genomic_DNA"/>
</dbReference>
<protein>
    <submittedName>
        <fullName evidence="1">Uncharacterized protein</fullName>
    </submittedName>
</protein>
<dbReference type="AlphaFoldDB" id="A0A6A7A3Z6"/>
<name>A0A6A7A3Z6_9PLEO</name>
<evidence type="ECO:0000313" key="1">
    <source>
        <dbReference type="EMBL" id="KAF2827479.1"/>
    </source>
</evidence>
<sequence length="140" mass="15444">MTQLSTPIRTISTYFLHPNSQSPLSTSQLPFPSSTMSTSRTEDISLETIIELTKANARILYGRHLTYEIVTTGPKVHALLIGYETENAATGKLLKGAYTRGAGRTPPTVAQMVRMLYDETRAEVSGFVGECQERGVLRFC</sequence>